<dbReference type="Proteomes" id="UP000539313">
    <property type="component" value="Unassembled WGS sequence"/>
</dbReference>
<evidence type="ECO:0000313" key="1">
    <source>
        <dbReference type="EMBL" id="MBA9003720.1"/>
    </source>
</evidence>
<keyword evidence="2" id="KW-1185">Reference proteome</keyword>
<dbReference type="RefSeq" id="WP_182705400.1">
    <property type="nucleotide sequence ID" value="NZ_JACJII010000001.1"/>
</dbReference>
<comment type="caution">
    <text evidence="1">The sequence shown here is derived from an EMBL/GenBank/DDBJ whole genome shotgun (WGS) entry which is preliminary data.</text>
</comment>
<dbReference type="AlphaFoldDB" id="A0A7W3R8W0"/>
<sequence>MEERERYRLSERAAALDVILDNLPTAGHPTRGDAGTLERAREVFDALRPEPDQEGR</sequence>
<evidence type="ECO:0000313" key="2">
    <source>
        <dbReference type="Proteomes" id="UP000539313"/>
    </source>
</evidence>
<gene>
    <name evidence="1" type="ORF">HNR21_002602</name>
</gene>
<accession>A0A7W3R8W0</accession>
<dbReference type="EMBL" id="JACJII010000001">
    <property type="protein sequence ID" value="MBA9003720.1"/>
    <property type="molecule type" value="Genomic_DNA"/>
</dbReference>
<proteinExistence type="predicted"/>
<protein>
    <submittedName>
        <fullName evidence="1">Uncharacterized protein</fullName>
    </submittedName>
</protein>
<organism evidence="1 2">
    <name type="scientific">Thermomonospora cellulosilytica</name>
    <dbReference type="NCBI Taxonomy" id="1411118"/>
    <lineage>
        <taxon>Bacteria</taxon>
        <taxon>Bacillati</taxon>
        <taxon>Actinomycetota</taxon>
        <taxon>Actinomycetes</taxon>
        <taxon>Streptosporangiales</taxon>
        <taxon>Thermomonosporaceae</taxon>
        <taxon>Thermomonospora</taxon>
    </lineage>
</organism>
<name>A0A7W3R8W0_9ACTN</name>
<reference evidence="1 2" key="1">
    <citation type="submission" date="2020-08" db="EMBL/GenBank/DDBJ databases">
        <title>Sequencing the genomes of 1000 actinobacteria strains.</title>
        <authorList>
            <person name="Klenk H.-P."/>
        </authorList>
    </citation>
    <scope>NUCLEOTIDE SEQUENCE [LARGE SCALE GENOMIC DNA]</scope>
    <source>
        <strain evidence="1 2">DSM 45823</strain>
    </source>
</reference>